<reference evidence="8 9" key="1">
    <citation type="submission" date="2024-01" db="EMBL/GenBank/DDBJ databases">
        <title>Genomic insights into the taxonomy and metabolism of the cyanobacterium Pannus brasiliensis CCIBt3594.</title>
        <authorList>
            <person name="Machado M."/>
            <person name="Botero N.B."/>
            <person name="Andreote A.P.D."/>
            <person name="Feitosa A.M.T."/>
            <person name="Popin R."/>
            <person name="Sivonen K."/>
            <person name="Fiore M.F."/>
        </authorList>
    </citation>
    <scope>NUCLEOTIDE SEQUENCE [LARGE SCALE GENOMIC DNA]</scope>
    <source>
        <strain evidence="8 9">CCIBt3594</strain>
    </source>
</reference>
<evidence type="ECO:0000256" key="6">
    <source>
        <dbReference type="ARBA" id="ARBA00023136"/>
    </source>
</evidence>
<feature type="transmembrane region" description="Helical" evidence="7">
    <location>
        <begin position="115"/>
        <end position="137"/>
    </location>
</feature>
<keyword evidence="3" id="KW-1003">Cell membrane</keyword>
<evidence type="ECO:0000256" key="3">
    <source>
        <dbReference type="ARBA" id="ARBA00022475"/>
    </source>
</evidence>
<organism evidence="8 9">
    <name type="scientific">Pannus brasiliensis CCIBt3594</name>
    <dbReference type="NCBI Taxonomy" id="1427578"/>
    <lineage>
        <taxon>Bacteria</taxon>
        <taxon>Bacillati</taxon>
        <taxon>Cyanobacteriota</taxon>
        <taxon>Cyanophyceae</taxon>
        <taxon>Oscillatoriophycideae</taxon>
        <taxon>Chroococcales</taxon>
        <taxon>Microcystaceae</taxon>
        <taxon>Pannus</taxon>
    </lineage>
</organism>
<keyword evidence="6 7" id="KW-0472">Membrane</keyword>
<evidence type="ECO:0000256" key="1">
    <source>
        <dbReference type="ARBA" id="ARBA00004651"/>
    </source>
</evidence>
<dbReference type="RefSeq" id="WP_332864054.1">
    <property type="nucleotide sequence ID" value="NZ_JBAFSM010000008.1"/>
</dbReference>
<feature type="transmembrane region" description="Helical" evidence="7">
    <location>
        <begin position="50"/>
        <end position="70"/>
    </location>
</feature>
<comment type="caution">
    <text evidence="8">The sequence shown here is derived from an EMBL/GenBank/DDBJ whole genome shotgun (WGS) entry which is preliminary data.</text>
</comment>
<dbReference type="InterPro" id="IPR051907">
    <property type="entry name" value="DoxX-like_oxidoreductase"/>
</dbReference>
<accession>A0AAW9QTC6</accession>
<dbReference type="GO" id="GO:0005886">
    <property type="term" value="C:plasma membrane"/>
    <property type="evidence" value="ECO:0007669"/>
    <property type="project" value="UniProtKB-SubCell"/>
</dbReference>
<keyword evidence="5 7" id="KW-1133">Transmembrane helix</keyword>
<dbReference type="EMBL" id="JBAFSM010000008">
    <property type="protein sequence ID" value="MEG3436596.1"/>
    <property type="molecule type" value="Genomic_DNA"/>
</dbReference>
<proteinExistence type="inferred from homology"/>
<feature type="transmembrane region" description="Helical" evidence="7">
    <location>
        <begin position="76"/>
        <end position="103"/>
    </location>
</feature>
<protein>
    <submittedName>
        <fullName evidence="8">DoxX family protein</fullName>
    </submittedName>
</protein>
<dbReference type="Proteomes" id="UP001328733">
    <property type="component" value="Unassembled WGS sequence"/>
</dbReference>
<evidence type="ECO:0000256" key="4">
    <source>
        <dbReference type="ARBA" id="ARBA00022692"/>
    </source>
</evidence>
<dbReference type="PANTHER" id="PTHR33452">
    <property type="entry name" value="OXIDOREDUCTASE CATD-RELATED"/>
    <property type="match status" value="1"/>
</dbReference>
<sequence>MAVTRLFINLFKPNQTPEFWNQTAWAILRVAVGIMMIHNGLDKLSNIESFATAYVSVIGLPFPIFFSYVAAFTELIGAPLVAIGFLTRPAAFGLFSTMCVAMYHHIKVAGFSIPYLELSSIYAVCFLFFLVNGAGLFSTDALVTYWLDKFALSQRARQVMLLEKSLNRSISETVES</sequence>
<comment type="subcellular location">
    <subcellularLocation>
        <location evidence="1">Cell membrane</location>
        <topology evidence="1">Multi-pass membrane protein</topology>
    </subcellularLocation>
</comment>
<evidence type="ECO:0000256" key="2">
    <source>
        <dbReference type="ARBA" id="ARBA00006679"/>
    </source>
</evidence>
<keyword evidence="4 7" id="KW-0812">Transmembrane</keyword>
<evidence type="ECO:0000313" key="8">
    <source>
        <dbReference type="EMBL" id="MEG3436596.1"/>
    </source>
</evidence>
<evidence type="ECO:0000313" key="9">
    <source>
        <dbReference type="Proteomes" id="UP001328733"/>
    </source>
</evidence>
<dbReference type="InterPro" id="IPR032808">
    <property type="entry name" value="DoxX"/>
</dbReference>
<evidence type="ECO:0000256" key="7">
    <source>
        <dbReference type="SAM" id="Phobius"/>
    </source>
</evidence>
<evidence type="ECO:0000256" key="5">
    <source>
        <dbReference type="ARBA" id="ARBA00022989"/>
    </source>
</evidence>
<keyword evidence="9" id="KW-1185">Reference proteome</keyword>
<comment type="similarity">
    <text evidence="2">Belongs to the DoxX family.</text>
</comment>
<dbReference type="Pfam" id="PF07681">
    <property type="entry name" value="DoxX"/>
    <property type="match status" value="1"/>
</dbReference>
<name>A0AAW9QTC6_9CHRO</name>
<gene>
    <name evidence="8" type="ORF">V0288_05640</name>
</gene>
<dbReference type="PANTHER" id="PTHR33452:SF1">
    <property type="entry name" value="INNER MEMBRANE PROTEIN YPHA-RELATED"/>
    <property type="match status" value="1"/>
</dbReference>
<dbReference type="AlphaFoldDB" id="A0AAW9QTC6"/>